<evidence type="ECO:0000256" key="10">
    <source>
        <dbReference type="ARBA" id="ARBA00023004"/>
    </source>
</evidence>
<dbReference type="PROSITE" id="PS01278">
    <property type="entry name" value="MTTASE_RADICAL"/>
    <property type="match status" value="1"/>
</dbReference>
<comment type="similarity">
    <text evidence="14">Belongs to the methylthiotransferase family. MtaB subfamily.</text>
</comment>
<evidence type="ECO:0000256" key="1">
    <source>
        <dbReference type="ARBA" id="ARBA00001966"/>
    </source>
</evidence>
<dbReference type="FunFam" id="3.80.30.20:FF:000001">
    <property type="entry name" value="tRNA-2-methylthio-N(6)-dimethylallyladenosine synthase 2"/>
    <property type="match status" value="1"/>
</dbReference>
<comment type="function">
    <text evidence="2">Catalyzes the methylthiolation of N6-threonylcarbamoyladenosine (t(6)A), leading to the formation of 2-methylthio-N6-threonylcarbamoyladenosine (ms(2)t(6)A) at position 37 in tRNAs that read codons beginning with adenine.</text>
</comment>
<dbReference type="AlphaFoldDB" id="A0A1W1I8P0"/>
<proteinExistence type="inferred from homology"/>
<dbReference type="InterPro" id="IPR020612">
    <property type="entry name" value="Methylthiotransferase_CS"/>
</dbReference>
<dbReference type="Gene3D" id="3.80.30.20">
    <property type="entry name" value="tm_1862 like domain"/>
    <property type="match status" value="1"/>
</dbReference>
<dbReference type="InterPro" id="IPR005839">
    <property type="entry name" value="Methylthiotransferase"/>
</dbReference>
<dbReference type="EC" id="2.8.4.5" evidence="3"/>
<keyword evidence="11" id="KW-0411">Iron-sulfur</keyword>
<evidence type="ECO:0000256" key="11">
    <source>
        <dbReference type="ARBA" id="ARBA00023014"/>
    </source>
</evidence>
<dbReference type="PROSITE" id="PS51449">
    <property type="entry name" value="MTTASE_N"/>
    <property type="match status" value="1"/>
</dbReference>
<gene>
    <name evidence="18" type="ORF">NSJP_3188</name>
</gene>
<dbReference type="InterPro" id="IPR038135">
    <property type="entry name" value="Methylthiotransferase_N_sf"/>
</dbReference>
<dbReference type="GO" id="GO:0051539">
    <property type="term" value="F:4 iron, 4 sulfur cluster binding"/>
    <property type="evidence" value="ECO:0007669"/>
    <property type="project" value="UniProtKB-KW"/>
</dbReference>
<dbReference type="SFLD" id="SFLDS00029">
    <property type="entry name" value="Radical_SAM"/>
    <property type="match status" value="1"/>
</dbReference>
<dbReference type="GO" id="GO:0046872">
    <property type="term" value="F:metal ion binding"/>
    <property type="evidence" value="ECO:0007669"/>
    <property type="project" value="UniProtKB-KW"/>
</dbReference>
<evidence type="ECO:0000256" key="2">
    <source>
        <dbReference type="ARBA" id="ARBA00002399"/>
    </source>
</evidence>
<comment type="cofactor">
    <cofactor evidence="1">
        <name>[4Fe-4S] cluster</name>
        <dbReference type="ChEBI" id="CHEBI:49883"/>
    </cofactor>
</comment>
<keyword evidence="7" id="KW-0949">S-adenosyl-L-methionine</keyword>
<evidence type="ECO:0000256" key="13">
    <source>
        <dbReference type="ARBA" id="ARBA00051661"/>
    </source>
</evidence>
<dbReference type="SFLD" id="SFLDG01082">
    <property type="entry name" value="B12-binding_domain_containing"/>
    <property type="match status" value="1"/>
</dbReference>
<keyword evidence="4" id="KW-0004">4Fe-4S</keyword>
<evidence type="ECO:0000259" key="17">
    <source>
        <dbReference type="PROSITE" id="PS51918"/>
    </source>
</evidence>
<dbReference type="FunFam" id="3.40.50.12160:FF:000004">
    <property type="entry name" value="Threonylcarbamoyladenosine tRNA methylthiotransferase MtaB"/>
    <property type="match status" value="1"/>
</dbReference>
<dbReference type="PANTHER" id="PTHR43020">
    <property type="entry name" value="CDK5 REGULATORY SUBUNIT-ASSOCIATED PROTEIN 1"/>
    <property type="match status" value="1"/>
</dbReference>
<feature type="domain" description="Radical SAM core" evidence="17">
    <location>
        <begin position="141"/>
        <end position="370"/>
    </location>
</feature>
<dbReference type="SMART" id="SM00729">
    <property type="entry name" value="Elp3"/>
    <property type="match status" value="1"/>
</dbReference>
<dbReference type="KEGG" id="nja:NSJP_3188"/>
<dbReference type="InterPro" id="IPR006467">
    <property type="entry name" value="MiaB-like_bact"/>
</dbReference>
<feature type="domain" description="MTTase N-terminal" evidence="16">
    <location>
        <begin position="2"/>
        <end position="114"/>
    </location>
</feature>
<evidence type="ECO:0000259" key="16">
    <source>
        <dbReference type="PROSITE" id="PS51449"/>
    </source>
</evidence>
<evidence type="ECO:0000256" key="9">
    <source>
        <dbReference type="ARBA" id="ARBA00022723"/>
    </source>
</evidence>
<dbReference type="PROSITE" id="PS51918">
    <property type="entry name" value="RADICAL_SAM"/>
    <property type="match status" value="1"/>
</dbReference>
<dbReference type="GO" id="GO:0005829">
    <property type="term" value="C:cytosol"/>
    <property type="evidence" value="ECO:0007669"/>
    <property type="project" value="TreeGrafter"/>
</dbReference>
<dbReference type="Proteomes" id="UP000192042">
    <property type="component" value="Chromosome I"/>
</dbReference>
<dbReference type="Gene3D" id="3.40.50.12160">
    <property type="entry name" value="Methylthiotransferase, N-terminal domain"/>
    <property type="match status" value="1"/>
</dbReference>
<dbReference type="SUPFAM" id="SSF102114">
    <property type="entry name" value="Radical SAM enzymes"/>
    <property type="match status" value="1"/>
</dbReference>
<keyword evidence="6" id="KW-0808">Transferase</keyword>
<accession>A0A1W1I8P0</accession>
<evidence type="ECO:0000256" key="8">
    <source>
        <dbReference type="ARBA" id="ARBA00022694"/>
    </source>
</evidence>
<dbReference type="STRING" id="1325564.NSJP_3188"/>
<evidence type="ECO:0000256" key="12">
    <source>
        <dbReference type="ARBA" id="ARBA00031213"/>
    </source>
</evidence>
<dbReference type="GO" id="GO:0035598">
    <property type="term" value="F:tRNA (N(6)-L-threonylcarbamoyladenosine(37)-C(2))-methylthiotransferase activity"/>
    <property type="evidence" value="ECO:0007669"/>
    <property type="project" value="UniProtKB-EC"/>
</dbReference>
<comment type="catalytic activity">
    <reaction evidence="13">
        <text>N(6)-L-threonylcarbamoyladenosine(37) in tRNA + (sulfur carrier)-SH + AH2 + 2 S-adenosyl-L-methionine = 2-methylsulfanyl-N(6)-L-threonylcarbamoyladenosine(37) in tRNA + (sulfur carrier)-H + 5'-deoxyadenosine + L-methionine + A + S-adenosyl-L-homocysteine + 2 H(+)</text>
        <dbReference type="Rhea" id="RHEA:37075"/>
        <dbReference type="Rhea" id="RHEA-COMP:10163"/>
        <dbReference type="Rhea" id="RHEA-COMP:11092"/>
        <dbReference type="Rhea" id="RHEA-COMP:14737"/>
        <dbReference type="Rhea" id="RHEA-COMP:14739"/>
        <dbReference type="ChEBI" id="CHEBI:13193"/>
        <dbReference type="ChEBI" id="CHEBI:15378"/>
        <dbReference type="ChEBI" id="CHEBI:17319"/>
        <dbReference type="ChEBI" id="CHEBI:17499"/>
        <dbReference type="ChEBI" id="CHEBI:29917"/>
        <dbReference type="ChEBI" id="CHEBI:57844"/>
        <dbReference type="ChEBI" id="CHEBI:57856"/>
        <dbReference type="ChEBI" id="CHEBI:59789"/>
        <dbReference type="ChEBI" id="CHEBI:64428"/>
        <dbReference type="ChEBI" id="CHEBI:74418"/>
        <dbReference type="ChEBI" id="CHEBI:74420"/>
        <dbReference type="EC" id="2.8.4.5"/>
    </reaction>
</comment>
<dbReference type="Pfam" id="PF00919">
    <property type="entry name" value="UPF0004"/>
    <property type="match status" value="1"/>
</dbReference>
<evidence type="ECO:0000256" key="4">
    <source>
        <dbReference type="ARBA" id="ARBA00022485"/>
    </source>
</evidence>
<organism evidence="18 19">
    <name type="scientific">Nitrospira japonica</name>
    <dbReference type="NCBI Taxonomy" id="1325564"/>
    <lineage>
        <taxon>Bacteria</taxon>
        <taxon>Pseudomonadati</taxon>
        <taxon>Nitrospirota</taxon>
        <taxon>Nitrospiria</taxon>
        <taxon>Nitrospirales</taxon>
        <taxon>Nitrospiraceae</taxon>
        <taxon>Nitrospira</taxon>
    </lineage>
</organism>
<evidence type="ECO:0000256" key="3">
    <source>
        <dbReference type="ARBA" id="ARBA00013273"/>
    </source>
</evidence>
<evidence type="ECO:0000256" key="15">
    <source>
        <dbReference type="ARBA" id="ARBA00069898"/>
    </source>
</evidence>
<evidence type="ECO:0000256" key="6">
    <source>
        <dbReference type="ARBA" id="ARBA00022679"/>
    </source>
</evidence>
<protein>
    <recommendedName>
        <fullName evidence="15">Threonylcarbamoyladenosine tRNA methylthiotransferase MtaB</fullName>
        <ecNumber evidence="3">2.8.4.5</ecNumber>
    </recommendedName>
    <alternativeName>
        <fullName evidence="12">tRNA-t(6)A37 methylthiotransferase</fullName>
    </alternativeName>
</protein>
<evidence type="ECO:0000256" key="14">
    <source>
        <dbReference type="ARBA" id="ARBA00061574"/>
    </source>
</evidence>
<name>A0A1W1I8P0_9BACT</name>
<dbReference type="OrthoDB" id="9805215at2"/>
<keyword evidence="8" id="KW-0819">tRNA processing</keyword>
<dbReference type="GO" id="GO:0035597">
    <property type="term" value="F:tRNA-2-methylthio-N(6)-dimethylallyladenosine(37) synthase activity"/>
    <property type="evidence" value="ECO:0007669"/>
    <property type="project" value="TreeGrafter"/>
</dbReference>
<keyword evidence="9" id="KW-0479">Metal-binding</keyword>
<keyword evidence="10" id="KW-0408">Iron</keyword>
<dbReference type="Pfam" id="PF04055">
    <property type="entry name" value="Radical_SAM"/>
    <property type="match status" value="1"/>
</dbReference>
<dbReference type="InterPro" id="IPR006638">
    <property type="entry name" value="Elp3/MiaA/NifB-like_rSAM"/>
</dbReference>
<dbReference type="PANTHER" id="PTHR43020:SF2">
    <property type="entry name" value="MITOCHONDRIAL TRNA METHYLTHIOTRANSFERASE CDK5RAP1"/>
    <property type="match status" value="1"/>
</dbReference>
<sequence length="449" mass="49335">MKRASLHTLGCRLNQAETSVLESQLRKEGYELVAFGQPTDLLVVNTCSVTKEAERTCRYVVRKTLKHSPEAFVAVTGCYAQTGWQELRSMAGVDLIVGNQFKWDLPAMLPATEHLRKAPKPEVVHSKTIDRDDFILPDYGTPHSTRASVKIQDGCNVMCSFCLIPFARGHERSRVLEDAIREATLLAAAGYREIVLTGVNIGRYQQDGRDLLALIDALERIDGLERIRISSIEPTTIDDGLIERMAASSKLCPYLHVPLQSGDDTILSAMNRPYRVKDFAKLIERVVRAVPSLGLGTDVMVGFPGESEGAFLNTVRLAETLPFSYLHVFPFSPRPGTAALRMNGSVAPGLVRDRATRLAALDRAKRMWFAERHIGSTLPILFEAGETDGFASGTAPNFLRVAVAASDYLTSTTRSVRISAASERWAVGQVLPARHESKAPQTLSLVSIS</sequence>
<dbReference type="CDD" id="cd01335">
    <property type="entry name" value="Radical_SAM"/>
    <property type="match status" value="1"/>
</dbReference>
<keyword evidence="5" id="KW-0963">Cytoplasm</keyword>
<dbReference type="EMBL" id="LT828648">
    <property type="protein sequence ID" value="SLM49355.1"/>
    <property type="molecule type" value="Genomic_DNA"/>
</dbReference>
<evidence type="ECO:0000256" key="7">
    <source>
        <dbReference type="ARBA" id="ARBA00022691"/>
    </source>
</evidence>
<evidence type="ECO:0000313" key="19">
    <source>
        <dbReference type="Proteomes" id="UP000192042"/>
    </source>
</evidence>
<dbReference type="InterPro" id="IPR023404">
    <property type="entry name" value="rSAM_horseshoe"/>
</dbReference>
<evidence type="ECO:0000256" key="5">
    <source>
        <dbReference type="ARBA" id="ARBA00022490"/>
    </source>
</evidence>
<dbReference type="NCBIfam" id="TIGR00089">
    <property type="entry name" value="MiaB/RimO family radical SAM methylthiotransferase"/>
    <property type="match status" value="1"/>
</dbReference>
<dbReference type="InterPro" id="IPR058240">
    <property type="entry name" value="rSAM_sf"/>
</dbReference>
<dbReference type="NCBIfam" id="TIGR01579">
    <property type="entry name" value="MiaB-like-C"/>
    <property type="match status" value="1"/>
</dbReference>
<reference evidence="18 19" key="1">
    <citation type="submission" date="2017-03" db="EMBL/GenBank/DDBJ databases">
        <authorList>
            <person name="Afonso C.L."/>
            <person name="Miller P.J."/>
            <person name="Scott M.A."/>
            <person name="Spackman E."/>
            <person name="Goraichik I."/>
            <person name="Dimitrov K.M."/>
            <person name="Suarez D.L."/>
            <person name="Swayne D.E."/>
        </authorList>
    </citation>
    <scope>NUCLEOTIDE SEQUENCE [LARGE SCALE GENOMIC DNA]</scope>
    <source>
        <strain evidence="18">Genome sequencing of Nitrospira japonica strain NJ11</strain>
    </source>
</reference>
<dbReference type="InterPro" id="IPR013848">
    <property type="entry name" value="Methylthiotransferase_N"/>
</dbReference>
<dbReference type="RefSeq" id="WP_080887591.1">
    <property type="nucleotide sequence ID" value="NZ_LT828648.1"/>
</dbReference>
<evidence type="ECO:0000313" key="18">
    <source>
        <dbReference type="EMBL" id="SLM49355.1"/>
    </source>
</evidence>
<dbReference type="InterPro" id="IPR007197">
    <property type="entry name" value="rSAM"/>
</dbReference>
<dbReference type="SFLD" id="SFLDG01061">
    <property type="entry name" value="methylthiotransferase"/>
    <property type="match status" value="1"/>
</dbReference>
<keyword evidence="19" id="KW-1185">Reference proteome</keyword>